<dbReference type="CDD" id="cd18794">
    <property type="entry name" value="SF2_C_RecQ"/>
    <property type="match status" value="1"/>
</dbReference>
<dbReference type="FunFam" id="3.40.50.300:FF:000156">
    <property type="entry name" value="ATP-dependent DNA helicase recQ"/>
    <property type="match status" value="1"/>
</dbReference>
<dbReference type="EC" id="5.6.2.4" evidence="16"/>
<dbReference type="InterPro" id="IPR032284">
    <property type="entry name" value="RecQ_Zn-bd"/>
</dbReference>
<comment type="similarity">
    <text evidence="3">Belongs to the helicase family. RecQ subfamily.</text>
</comment>
<protein>
    <recommendedName>
        <fullName evidence="16">DNA helicase RecQ</fullName>
        <ecNumber evidence="16">5.6.2.4</ecNumber>
    </recommendedName>
</protein>
<evidence type="ECO:0000256" key="17">
    <source>
        <dbReference type="SAM" id="MobiDB-lite"/>
    </source>
</evidence>
<dbReference type="AlphaFoldDB" id="F2BG67"/>
<evidence type="ECO:0000256" key="6">
    <source>
        <dbReference type="ARBA" id="ARBA00022763"/>
    </source>
</evidence>
<dbReference type="SUPFAM" id="SSF52540">
    <property type="entry name" value="P-loop containing nucleoside triphosphate hydrolases"/>
    <property type="match status" value="2"/>
</dbReference>
<dbReference type="InterPro" id="IPR036388">
    <property type="entry name" value="WH-like_DNA-bd_sf"/>
</dbReference>
<dbReference type="SMART" id="SM00490">
    <property type="entry name" value="HELICc"/>
    <property type="match status" value="1"/>
</dbReference>
<dbReference type="Pfam" id="PF00270">
    <property type="entry name" value="DEAD"/>
    <property type="match status" value="1"/>
</dbReference>
<dbReference type="InterPro" id="IPR002121">
    <property type="entry name" value="HRDC_dom"/>
</dbReference>
<feature type="domain" description="HRDC" evidence="18">
    <location>
        <begin position="626"/>
        <end position="706"/>
    </location>
</feature>
<evidence type="ECO:0000259" key="20">
    <source>
        <dbReference type="PROSITE" id="PS51194"/>
    </source>
</evidence>
<evidence type="ECO:0000256" key="14">
    <source>
        <dbReference type="ARBA" id="ARBA00023235"/>
    </source>
</evidence>
<evidence type="ECO:0000256" key="3">
    <source>
        <dbReference type="ARBA" id="ARBA00005446"/>
    </source>
</evidence>
<evidence type="ECO:0000256" key="12">
    <source>
        <dbReference type="ARBA" id="ARBA00023172"/>
    </source>
</evidence>
<dbReference type="Gene3D" id="1.10.10.10">
    <property type="entry name" value="Winged helix-like DNA-binding domain superfamily/Winged helix DNA-binding domain"/>
    <property type="match status" value="1"/>
</dbReference>
<dbReference type="InterPro" id="IPR006293">
    <property type="entry name" value="DNA_helicase_ATP-dep_RecQ_bac"/>
</dbReference>
<dbReference type="NCBIfam" id="TIGR01389">
    <property type="entry name" value="recQ"/>
    <property type="match status" value="1"/>
</dbReference>
<dbReference type="PROSITE" id="PS51192">
    <property type="entry name" value="HELICASE_ATP_BIND_1"/>
    <property type="match status" value="1"/>
</dbReference>
<comment type="cofactor">
    <cofactor evidence="2">
        <name>Zn(2+)</name>
        <dbReference type="ChEBI" id="CHEBI:29105"/>
    </cofactor>
</comment>
<dbReference type="Pfam" id="PF09382">
    <property type="entry name" value="RQC"/>
    <property type="match status" value="1"/>
</dbReference>
<feature type="compositionally biased region" description="Polar residues" evidence="17">
    <location>
        <begin position="598"/>
        <end position="611"/>
    </location>
</feature>
<proteinExistence type="inferred from homology"/>
<dbReference type="GO" id="GO:0009378">
    <property type="term" value="F:four-way junction helicase activity"/>
    <property type="evidence" value="ECO:0007669"/>
    <property type="project" value="TreeGrafter"/>
</dbReference>
<dbReference type="GO" id="GO:0046872">
    <property type="term" value="F:metal ion binding"/>
    <property type="evidence" value="ECO:0007669"/>
    <property type="project" value="UniProtKB-KW"/>
</dbReference>
<dbReference type="InterPro" id="IPR001650">
    <property type="entry name" value="Helicase_C-like"/>
</dbReference>
<evidence type="ECO:0000256" key="5">
    <source>
        <dbReference type="ARBA" id="ARBA00022741"/>
    </source>
</evidence>
<dbReference type="PROSITE" id="PS50967">
    <property type="entry name" value="HRDC"/>
    <property type="match status" value="3"/>
</dbReference>
<dbReference type="PROSITE" id="PS51194">
    <property type="entry name" value="HELICASE_CTER"/>
    <property type="match status" value="1"/>
</dbReference>
<comment type="cofactor">
    <cofactor evidence="1">
        <name>Mg(2+)</name>
        <dbReference type="ChEBI" id="CHEBI:18420"/>
    </cofactor>
</comment>
<dbReference type="EMBL" id="AFAY01000053">
    <property type="protein sequence ID" value="EGF07188.1"/>
    <property type="molecule type" value="Genomic_DNA"/>
</dbReference>
<dbReference type="PANTHER" id="PTHR13710">
    <property type="entry name" value="DNA HELICASE RECQ FAMILY MEMBER"/>
    <property type="match status" value="1"/>
</dbReference>
<keyword evidence="14" id="KW-0413">Isomerase</keyword>
<dbReference type="STRING" id="267212.GCA_001063965_00918"/>
<feature type="domain" description="Helicase C-terminal" evidence="20">
    <location>
        <begin position="216"/>
        <end position="365"/>
    </location>
</feature>
<evidence type="ECO:0000259" key="18">
    <source>
        <dbReference type="PROSITE" id="PS50967"/>
    </source>
</evidence>
<keyword evidence="7 21" id="KW-0378">Hydrolase</keyword>
<dbReference type="SMART" id="SM00487">
    <property type="entry name" value="DEXDc"/>
    <property type="match status" value="1"/>
</dbReference>
<evidence type="ECO:0000313" key="21">
    <source>
        <dbReference type="EMBL" id="EGF07188.1"/>
    </source>
</evidence>
<keyword evidence="13" id="KW-0234">DNA repair</keyword>
<dbReference type="PANTHER" id="PTHR13710:SF105">
    <property type="entry name" value="ATP-DEPENDENT DNA HELICASE Q1"/>
    <property type="match status" value="1"/>
</dbReference>
<evidence type="ECO:0000256" key="1">
    <source>
        <dbReference type="ARBA" id="ARBA00001946"/>
    </source>
</evidence>
<name>F2BG67_9NEIS</name>
<evidence type="ECO:0000256" key="8">
    <source>
        <dbReference type="ARBA" id="ARBA00022806"/>
    </source>
</evidence>
<dbReference type="RefSeq" id="WP_007343729.1">
    <property type="nucleotide sequence ID" value="NZ_GL878494.1"/>
</dbReference>
<evidence type="ECO:0000256" key="2">
    <source>
        <dbReference type="ARBA" id="ARBA00001947"/>
    </source>
</evidence>
<dbReference type="InterPro" id="IPR044876">
    <property type="entry name" value="HRDC_dom_sf"/>
</dbReference>
<evidence type="ECO:0000256" key="10">
    <source>
        <dbReference type="ARBA" id="ARBA00022840"/>
    </source>
</evidence>
<keyword evidence="10" id="KW-0067">ATP-binding</keyword>
<sequence length="782" mass="86466">MSKPRAIEILNEVFGYPAFRGSQEEIVETLAAGQSLMVLMPTGGGKSLCYQIPALMLDGTAIVVSPLIALMNDQVANLRAAGVHCAAVHSGTSAEEARQIAEDIAQGRLKLLYVSPERLVTERFLRFLDHTPVSLFAIDEAHCVSQWGHDFRPEYRQLGLLADRYPAVPRIALTATADAETRADIKHYLHLENAAEFVAGFDRPNIYYQVVEKNGGKKQLLQFVKQQNGESGIVYCLSRKKVDDTAAFLNENGIAAAAYHAGMGMAEREAAQHRFTHEDGLVIVATVAFGMGIDKPDVRFVAHLDMPQSIEHFYQESGRAGRDGLPAESWLCYGLNDYALLRERIQTGSSGEFQKQIELQKLDAMFAVCETAECRRAALLRHFGETIPPCGHCDNCLHPPERADATENVRKLLSCVYRAGQRFPAGYIANLLRGKADQWIRDNRHEQLTTYGIGADLSDKEWRAVIRQCIGLGYLETDAQHYHALRLTEAAVPVLKGVQTVLLRPLKRAKAAERSPKETWLRTEREERLWQALRQWRQAHARAEEVPAYVICGDKTLRELVEQQPQTPAALHDIYGLGEAKIQKFGAELLAVCQNAASEGQRPSENPQNPFSDGLQAPAEPPAELHPRRAELETALRQWRRQRAEAENTAEHTVCPDDSLADLAAFPPAQAGDLAAVYGLGDTRIAKYGADILALCQPFSDGLPPAAQHRRALVRRLGAWCAATAEAENEEPFRILSKNTLRALAAKQPQTAAELAAIYGITEDKAARYGAALLEICRQEAV</sequence>
<dbReference type="InterPro" id="IPR018982">
    <property type="entry name" value="RQC_domain"/>
</dbReference>
<organism evidence="21 22">
    <name type="scientific">Neisseria bacilliformis ATCC BAA-1200</name>
    <dbReference type="NCBI Taxonomy" id="888742"/>
    <lineage>
        <taxon>Bacteria</taxon>
        <taxon>Pseudomonadati</taxon>
        <taxon>Pseudomonadota</taxon>
        <taxon>Betaproteobacteria</taxon>
        <taxon>Neisseriales</taxon>
        <taxon>Neisseriaceae</taxon>
        <taxon>Neisseria</taxon>
    </lineage>
</organism>
<dbReference type="Pfam" id="PF00271">
    <property type="entry name" value="Helicase_C"/>
    <property type="match status" value="1"/>
</dbReference>
<dbReference type="GO" id="GO:0006281">
    <property type="term" value="P:DNA repair"/>
    <property type="evidence" value="ECO:0007669"/>
    <property type="project" value="UniProtKB-KW"/>
</dbReference>
<dbReference type="SUPFAM" id="SSF47819">
    <property type="entry name" value="HRDC-like"/>
    <property type="match status" value="3"/>
</dbReference>
<dbReference type="OrthoDB" id="9760034at2"/>
<comment type="catalytic activity">
    <reaction evidence="15">
        <text>Couples ATP hydrolysis with the unwinding of duplex DNA by translocating in the 3'-5' direction.</text>
        <dbReference type="EC" id="5.6.2.4"/>
    </reaction>
</comment>
<evidence type="ECO:0000256" key="15">
    <source>
        <dbReference type="ARBA" id="ARBA00034617"/>
    </source>
</evidence>
<dbReference type="CDD" id="cd17920">
    <property type="entry name" value="DEXHc_RecQ"/>
    <property type="match status" value="1"/>
</dbReference>
<dbReference type="InterPro" id="IPR014001">
    <property type="entry name" value="Helicase_ATP-bd"/>
</dbReference>
<dbReference type="Gene3D" id="1.10.150.80">
    <property type="entry name" value="HRDC domain"/>
    <property type="match status" value="3"/>
</dbReference>
<dbReference type="Pfam" id="PF00570">
    <property type="entry name" value="HRDC"/>
    <property type="match status" value="3"/>
</dbReference>
<feature type="domain" description="HRDC" evidence="18">
    <location>
        <begin position="707"/>
        <end position="782"/>
    </location>
</feature>
<dbReference type="InterPro" id="IPR010997">
    <property type="entry name" value="HRDC-like_sf"/>
</dbReference>
<dbReference type="GO" id="GO:0030894">
    <property type="term" value="C:replisome"/>
    <property type="evidence" value="ECO:0007669"/>
    <property type="project" value="TreeGrafter"/>
</dbReference>
<feature type="region of interest" description="Disordered" evidence="17">
    <location>
        <begin position="598"/>
        <end position="626"/>
    </location>
</feature>
<evidence type="ECO:0000256" key="9">
    <source>
        <dbReference type="ARBA" id="ARBA00022833"/>
    </source>
</evidence>
<feature type="domain" description="HRDC" evidence="18">
    <location>
        <begin position="523"/>
        <end position="603"/>
    </location>
</feature>
<dbReference type="Proteomes" id="UP000004105">
    <property type="component" value="Unassembled WGS sequence"/>
</dbReference>
<keyword evidence="9" id="KW-0862">Zinc</keyword>
<evidence type="ECO:0000256" key="11">
    <source>
        <dbReference type="ARBA" id="ARBA00023125"/>
    </source>
</evidence>
<gene>
    <name evidence="21" type="primary">recQ</name>
    <name evidence="21" type="ORF">HMPREF9123_2724</name>
</gene>
<dbReference type="Pfam" id="PF16124">
    <property type="entry name" value="RecQ_Zn_bind"/>
    <property type="match status" value="1"/>
</dbReference>
<keyword evidence="11" id="KW-0238">DNA-binding</keyword>
<dbReference type="InterPro" id="IPR011545">
    <property type="entry name" value="DEAD/DEAH_box_helicase_dom"/>
</dbReference>
<dbReference type="InterPro" id="IPR004589">
    <property type="entry name" value="DNA_helicase_ATP-dep_RecQ"/>
</dbReference>
<accession>F2BG67</accession>
<dbReference type="NCBIfam" id="TIGR00614">
    <property type="entry name" value="recQ_fam"/>
    <property type="match status" value="1"/>
</dbReference>
<dbReference type="Gene3D" id="3.40.50.300">
    <property type="entry name" value="P-loop containing nucleotide triphosphate hydrolases"/>
    <property type="match status" value="2"/>
</dbReference>
<dbReference type="GO" id="GO:0005524">
    <property type="term" value="F:ATP binding"/>
    <property type="evidence" value="ECO:0007669"/>
    <property type="project" value="UniProtKB-KW"/>
</dbReference>
<dbReference type="GO" id="GO:0043590">
    <property type="term" value="C:bacterial nucleoid"/>
    <property type="evidence" value="ECO:0007669"/>
    <property type="project" value="TreeGrafter"/>
</dbReference>
<feature type="domain" description="Helicase ATP-binding" evidence="19">
    <location>
        <begin position="27"/>
        <end position="195"/>
    </location>
</feature>
<evidence type="ECO:0000256" key="16">
    <source>
        <dbReference type="NCBIfam" id="TIGR01389"/>
    </source>
</evidence>
<dbReference type="GO" id="GO:0006310">
    <property type="term" value="P:DNA recombination"/>
    <property type="evidence" value="ECO:0007669"/>
    <property type="project" value="UniProtKB-UniRule"/>
</dbReference>
<evidence type="ECO:0000259" key="19">
    <source>
        <dbReference type="PROSITE" id="PS51192"/>
    </source>
</evidence>
<keyword evidence="8 21" id="KW-0347">Helicase</keyword>
<dbReference type="FunFam" id="3.40.50.300:FF:001389">
    <property type="entry name" value="ATP-dependent DNA helicase RecQ"/>
    <property type="match status" value="1"/>
</dbReference>
<dbReference type="GO" id="GO:0043138">
    <property type="term" value="F:3'-5' DNA helicase activity"/>
    <property type="evidence" value="ECO:0007669"/>
    <property type="project" value="UniProtKB-EC"/>
</dbReference>
<keyword evidence="5" id="KW-0547">Nucleotide-binding</keyword>
<dbReference type="GO" id="GO:0006260">
    <property type="term" value="P:DNA replication"/>
    <property type="evidence" value="ECO:0007669"/>
    <property type="project" value="InterPro"/>
</dbReference>
<reference evidence="21 22" key="1">
    <citation type="submission" date="2011-02" db="EMBL/GenBank/DDBJ databases">
        <authorList>
            <person name="Muzny D."/>
            <person name="Qin X."/>
            <person name="Deng J."/>
            <person name="Jiang H."/>
            <person name="Liu Y."/>
            <person name="Qu J."/>
            <person name="Song X.-Z."/>
            <person name="Zhang L."/>
            <person name="Thornton R."/>
            <person name="Coyle M."/>
            <person name="Francisco L."/>
            <person name="Jackson L."/>
            <person name="Javaid M."/>
            <person name="Korchina V."/>
            <person name="Kovar C."/>
            <person name="Mata R."/>
            <person name="Mathew T."/>
            <person name="Ngo R."/>
            <person name="Nguyen L."/>
            <person name="Nguyen N."/>
            <person name="Okwuonu G."/>
            <person name="Ongeri F."/>
            <person name="Pham C."/>
            <person name="Simmons D."/>
            <person name="Wilczek-Boney K."/>
            <person name="Hale W."/>
            <person name="Jakkamsetti A."/>
            <person name="Pham P."/>
            <person name="Ruth R."/>
            <person name="San Lucas F."/>
            <person name="Warren J."/>
            <person name="Zhang J."/>
            <person name="Zhao Z."/>
            <person name="Zhou C."/>
            <person name="Zhu D."/>
            <person name="Lee S."/>
            <person name="Bess C."/>
            <person name="Blankenburg K."/>
            <person name="Forbes L."/>
            <person name="Fu Q."/>
            <person name="Gubbala S."/>
            <person name="Hirani K."/>
            <person name="Jayaseelan J.C."/>
            <person name="Lara F."/>
            <person name="Munidasa M."/>
            <person name="Palculict T."/>
            <person name="Patil S."/>
            <person name="Pu L.-L."/>
            <person name="Saada N."/>
            <person name="Tang L."/>
            <person name="Weissenberger G."/>
            <person name="Zhu Y."/>
            <person name="Hemphill L."/>
            <person name="Shang Y."/>
            <person name="Youmans B."/>
            <person name="Ayvaz T."/>
            <person name="Ross M."/>
            <person name="Santibanez J."/>
            <person name="Aqrawi P."/>
            <person name="Gross S."/>
            <person name="Joshi V."/>
            <person name="Fowler G."/>
            <person name="Nazareth L."/>
            <person name="Reid J."/>
            <person name="Worley K."/>
            <person name="Petrosino J."/>
            <person name="Highlander S."/>
            <person name="Gibbs R."/>
        </authorList>
    </citation>
    <scope>NUCLEOTIDE SEQUENCE [LARGE SCALE GENOMIC DNA]</scope>
    <source>
        <strain evidence="21 22">ATCC BAA-1200</strain>
    </source>
</reference>
<comment type="caution">
    <text evidence="21">The sequence shown here is derived from an EMBL/GenBank/DDBJ whole genome shotgun (WGS) entry which is preliminary data.</text>
</comment>
<dbReference type="GO" id="GO:0005737">
    <property type="term" value="C:cytoplasm"/>
    <property type="evidence" value="ECO:0007669"/>
    <property type="project" value="TreeGrafter"/>
</dbReference>
<dbReference type="GO" id="GO:0003677">
    <property type="term" value="F:DNA binding"/>
    <property type="evidence" value="ECO:0007669"/>
    <property type="project" value="UniProtKB-KW"/>
</dbReference>
<evidence type="ECO:0000256" key="4">
    <source>
        <dbReference type="ARBA" id="ARBA00022723"/>
    </source>
</evidence>
<dbReference type="InterPro" id="IPR027417">
    <property type="entry name" value="P-loop_NTPase"/>
</dbReference>
<keyword evidence="22" id="KW-1185">Reference proteome</keyword>
<keyword evidence="4" id="KW-0479">Metal-binding</keyword>
<dbReference type="HOGENOM" id="CLU_001103_14_2_4"/>
<dbReference type="GO" id="GO:0016787">
    <property type="term" value="F:hydrolase activity"/>
    <property type="evidence" value="ECO:0007669"/>
    <property type="project" value="UniProtKB-KW"/>
</dbReference>
<evidence type="ECO:0000256" key="13">
    <source>
        <dbReference type="ARBA" id="ARBA00023204"/>
    </source>
</evidence>
<evidence type="ECO:0000313" key="22">
    <source>
        <dbReference type="Proteomes" id="UP000004105"/>
    </source>
</evidence>
<dbReference type="GO" id="GO:0009432">
    <property type="term" value="P:SOS response"/>
    <property type="evidence" value="ECO:0007669"/>
    <property type="project" value="UniProtKB-UniRule"/>
</dbReference>
<keyword evidence="12" id="KW-0233">DNA recombination</keyword>
<keyword evidence="6" id="KW-0227">DNA damage</keyword>
<evidence type="ECO:0000256" key="7">
    <source>
        <dbReference type="ARBA" id="ARBA00022801"/>
    </source>
</evidence>
<dbReference type="SMART" id="SM00341">
    <property type="entry name" value="HRDC"/>
    <property type="match status" value="3"/>
</dbReference>
<dbReference type="SMART" id="SM00956">
    <property type="entry name" value="RQC"/>
    <property type="match status" value="1"/>
</dbReference>